<gene>
    <name evidence="1" type="ORF">RPERSI_LOCUS20318</name>
</gene>
<comment type="caution">
    <text evidence="1">The sequence shown here is derived from an EMBL/GenBank/DDBJ whole genome shotgun (WGS) entry which is preliminary data.</text>
</comment>
<evidence type="ECO:0000313" key="1">
    <source>
        <dbReference type="EMBL" id="CAG8797288.1"/>
    </source>
</evidence>
<dbReference type="Proteomes" id="UP000789920">
    <property type="component" value="Unassembled WGS sequence"/>
</dbReference>
<evidence type="ECO:0000313" key="2">
    <source>
        <dbReference type="Proteomes" id="UP000789920"/>
    </source>
</evidence>
<sequence>SLTWLTTRQVIATLLSQASLDSVHSEPELIQVVPISNFRQALNVKDALSYLDQVKVQFSEQPDVYNRFLDIMKDFKSQAIDTPGVIERVSSLFKGHPALIQGFNTFLPPGYHIECSTNPHDPDSIRVTTPSGTTTTSIGPMDPHHGPTLSTVSNITSSGYYSNA</sequence>
<feature type="non-terminal residue" evidence="1">
    <location>
        <position position="164"/>
    </location>
</feature>
<proteinExistence type="predicted"/>
<keyword evidence="2" id="KW-1185">Reference proteome</keyword>
<reference evidence="1" key="1">
    <citation type="submission" date="2021-06" db="EMBL/GenBank/DDBJ databases">
        <authorList>
            <person name="Kallberg Y."/>
            <person name="Tangrot J."/>
            <person name="Rosling A."/>
        </authorList>
    </citation>
    <scope>NUCLEOTIDE SEQUENCE</scope>
    <source>
        <strain evidence="1">MA461A</strain>
    </source>
</reference>
<feature type="non-terminal residue" evidence="1">
    <location>
        <position position="1"/>
    </location>
</feature>
<protein>
    <submittedName>
        <fullName evidence="1">7454_t:CDS:1</fullName>
    </submittedName>
</protein>
<name>A0ACA9RK86_9GLOM</name>
<organism evidence="1 2">
    <name type="scientific">Racocetra persica</name>
    <dbReference type="NCBI Taxonomy" id="160502"/>
    <lineage>
        <taxon>Eukaryota</taxon>
        <taxon>Fungi</taxon>
        <taxon>Fungi incertae sedis</taxon>
        <taxon>Mucoromycota</taxon>
        <taxon>Glomeromycotina</taxon>
        <taxon>Glomeromycetes</taxon>
        <taxon>Diversisporales</taxon>
        <taxon>Gigasporaceae</taxon>
        <taxon>Racocetra</taxon>
    </lineage>
</organism>
<accession>A0ACA9RK86</accession>
<dbReference type="EMBL" id="CAJVQC010057169">
    <property type="protein sequence ID" value="CAG8797288.1"/>
    <property type="molecule type" value="Genomic_DNA"/>
</dbReference>